<dbReference type="InterPro" id="IPR016024">
    <property type="entry name" value="ARM-type_fold"/>
</dbReference>
<evidence type="ECO:0008006" key="3">
    <source>
        <dbReference type="Google" id="ProtNLM"/>
    </source>
</evidence>
<dbReference type="EMBL" id="JAIWYP010000004">
    <property type="protein sequence ID" value="KAH3832335.1"/>
    <property type="molecule type" value="Genomic_DNA"/>
</dbReference>
<protein>
    <recommendedName>
        <fullName evidence="3">Armadillo repeat-containing protein 7</fullName>
    </recommendedName>
</protein>
<dbReference type="PANTHER" id="PTHR46263">
    <property type="entry name" value="ARMADILLO REPEAT-CONTAINING PROTEIN 7"/>
    <property type="match status" value="1"/>
</dbReference>
<evidence type="ECO:0000313" key="1">
    <source>
        <dbReference type="EMBL" id="KAH3832335.1"/>
    </source>
</evidence>
<accession>A0A9D4QIV2</accession>
<reference evidence="1" key="2">
    <citation type="submission" date="2020-11" db="EMBL/GenBank/DDBJ databases">
        <authorList>
            <person name="McCartney M.A."/>
            <person name="Auch B."/>
            <person name="Kono T."/>
            <person name="Mallez S."/>
            <person name="Becker A."/>
            <person name="Gohl D.M."/>
            <person name="Silverstein K.A.T."/>
            <person name="Koren S."/>
            <person name="Bechman K.B."/>
            <person name="Herman A."/>
            <person name="Abrahante J.E."/>
            <person name="Garbe J."/>
        </authorList>
    </citation>
    <scope>NUCLEOTIDE SEQUENCE</scope>
    <source>
        <strain evidence="1">Duluth1</strain>
        <tissue evidence="1">Whole animal</tissue>
    </source>
</reference>
<organism evidence="1 2">
    <name type="scientific">Dreissena polymorpha</name>
    <name type="common">Zebra mussel</name>
    <name type="synonym">Mytilus polymorpha</name>
    <dbReference type="NCBI Taxonomy" id="45954"/>
    <lineage>
        <taxon>Eukaryota</taxon>
        <taxon>Metazoa</taxon>
        <taxon>Spiralia</taxon>
        <taxon>Lophotrochozoa</taxon>
        <taxon>Mollusca</taxon>
        <taxon>Bivalvia</taxon>
        <taxon>Autobranchia</taxon>
        <taxon>Heteroconchia</taxon>
        <taxon>Euheterodonta</taxon>
        <taxon>Imparidentia</taxon>
        <taxon>Neoheterodontei</taxon>
        <taxon>Myida</taxon>
        <taxon>Dreissenoidea</taxon>
        <taxon>Dreissenidae</taxon>
        <taxon>Dreissena</taxon>
    </lineage>
</organism>
<dbReference type="OrthoDB" id="201709at2759"/>
<keyword evidence="2" id="KW-1185">Reference proteome</keyword>
<dbReference type="Proteomes" id="UP000828390">
    <property type="component" value="Unassembled WGS sequence"/>
</dbReference>
<dbReference type="Gene3D" id="1.25.10.10">
    <property type="entry name" value="Leucine-rich Repeat Variant"/>
    <property type="match status" value="1"/>
</dbReference>
<name>A0A9D4QIV2_DREPO</name>
<dbReference type="InterPro" id="IPR042462">
    <property type="entry name" value="ARMC7"/>
</dbReference>
<dbReference type="AlphaFoldDB" id="A0A9D4QIV2"/>
<evidence type="ECO:0000313" key="2">
    <source>
        <dbReference type="Proteomes" id="UP000828390"/>
    </source>
</evidence>
<proteinExistence type="predicted"/>
<reference evidence="1" key="1">
    <citation type="journal article" date="2019" name="bioRxiv">
        <title>The Genome of the Zebra Mussel, Dreissena polymorpha: A Resource for Invasive Species Research.</title>
        <authorList>
            <person name="McCartney M.A."/>
            <person name="Auch B."/>
            <person name="Kono T."/>
            <person name="Mallez S."/>
            <person name="Zhang Y."/>
            <person name="Obille A."/>
            <person name="Becker A."/>
            <person name="Abrahante J.E."/>
            <person name="Garbe J."/>
            <person name="Badalamenti J.P."/>
            <person name="Herman A."/>
            <person name="Mangelson H."/>
            <person name="Liachko I."/>
            <person name="Sullivan S."/>
            <person name="Sone E.D."/>
            <person name="Koren S."/>
            <person name="Silverstein K.A.T."/>
            <person name="Beckman K.B."/>
            <person name="Gohl D.M."/>
        </authorList>
    </citation>
    <scope>NUCLEOTIDE SEQUENCE</scope>
    <source>
        <strain evidence="1">Duluth1</strain>
        <tissue evidence="1">Whole animal</tissue>
    </source>
</reference>
<gene>
    <name evidence="1" type="ORF">DPMN_105620</name>
</gene>
<dbReference type="SUPFAM" id="SSF48371">
    <property type="entry name" value="ARM repeat"/>
    <property type="match status" value="1"/>
</dbReference>
<dbReference type="PANTHER" id="PTHR46263:SF1">
    <property type="entry name" value="ARMADILLO REPEAT-CONTAINING PROTEIN 7"/>
    <property type="match status" value="1"/>
</dbReference>
<dbReference type="InterPro" id="IPR011989">
    <property type="entry name" value="ARM-like"/>
</dbReference>
<sequence length="196" mass="21923">MFSSKSYLERKTGPYGVGRLSYLQSLVNEYQNTDDDDAKTQIIGNLANFAYDPINYEYMKALNVLDLFLDGLEDPDDKIVEFAISGICNACNYPVNKKHIIDNGGVKMVINCLSRPSEDTVLSAITSLIYLICPETKTEIVSLPVVECMLRLSKAKNPKLKNLATIFIEDHCDPSVVVEAQKIQQRHFHIPSTVSS</sequence>
<comment type="caution">
    <text evidence="1">The sequence shown here is derived from an EMBL/GenBank/DDBJ whole genome shotgun (WGS) entry which is preliminary data.</text>
</comment>